<name>A0A5J4YXU3_PORPP</name>
<proteinExistence type="inferred from homology"/>
<keyword evidence="3" id="KW-1003">Cell membrane</keyword>
<evidence type="ECO:0000256" key="8">
    <source>
        <dbReference type="ARBA" id="ARBA00022842"/>
    </source>
</evidence>
<dbReference type="InterPro" id="IPR006240">
    <property type="entry name" value="CysQ"/>
</dbReference>
<dbReference type="AlphaFoldDB" id="A0A5J4YXU3"/>
<evidence type="ECO:0000256" key="12">
    <source>
        <dbReference type="ARBA" id="ARBA00044465"/>
    </source>
</evidence>
<keyword evidence="9" id="KW-0472">Membrane</keyword>
<reference evidence="19" key="1">
    <citation type="journal article" date="2019" name="Nat. Commun.">
        <title>Expansion of phycobilisome linker gene families in mesophilic red algae.</title>
        <authorList>
            <person name="Lee J."/>
            <person name="Kim D."/>
            <person name="Bhattacharya D."/>
            <person name="Yoon H.S."/>
        </authorList>
    </citation>
    <scope>NUCLEOTIDE SEQUENCE [LARGE SCALE GENOMIC DNA]</scope>
    <source>
        <strain evidence="19">CCMP 1328</strain>
    </source>
</reference>
<evidence type="ECO:0000256" key="3">
    <source>
        <dbReference type="ARBA" id="ARBA00022475"/>
    </source>
</evidence>
<evidence type="ECO:0000256" key="4">
    <source>
        <dbReference type="ARBA" id="ARBA00022519"/>
    </source>
</evidence>
<dbReference type="EMBL" id="VRMN01000003">
    <property type="protein sequence ID" value="KAA8495770.1"/>
    <property type="molecule type" value="Genomic_DNA"/>
</dbReference>
<dbReference type="Proteomes" id="UP000324585">
    <property type="component" value="Unassembled WGS sequence"/>
</dbReference>
<dbReference type="PANTHER" id="PTHR43028">
    <property type="entry name" value="3'(2'),5'-BISPHOSPHATE NUCLEOTIDASE 1"/>
    <property type="match status" value="1"/>
</dbReference>
<dbReference type="Gene3D" id="3.40.190.80">
    <property type="match status" value="1"/>
</dbReference>
<comment type="cofactor">
    <cofactor evidence="17">
        <name>Mg(2+)</name>
        <dbReference type="ChEBI" id="CHEBI:18420"/>
    </cofactor>
</comment>
<evidence type="ECO:0000313" key="19">
    <source>
        <dbReference type="Proteomes" id="UP000324585"/>
    </source>
</evidence>
<dbReference type="NCBIfam" id="TIGR01331">
    <property type="entry name" value="bisphos_cysQ"/>
    <property type="match status" value="1"/>
</dbReference>
<feature type="binding site" evidence="17">
    <location>
        <position position="107"/>
    </location>
    <ligand>
        <name>Mg(2+)</name>
        <dbReference type="ChEBI" id="CHEBI:18420"/>
        <label>1</label>
        <note>catalytic</note>
    </ligand>
</feature>
<evidence type="ECO:0000256" key="2">
    <source>
        <dbReference type="ARBA" id="ARBA00012633"/>
    </source>
</evidence>
<keyword evidence="5" id="KW-0452">Lithium</keyword>
<dbReference type="SUPFAM" id="SSF56655">
    <property type="entry name" value="Carbohydrate phosphatase"/>
    <property type="match status" value="1"/>
</dbReference>
<feature type="binding site" evidence="17">
    <location>
        <position position="255"/>
    </location>
    <ligand>
        <name>Mg(2+)</name>
        <dbReference type="ChEBI" id="CHEBI:18420"/>
        <label>1</label>
        <note>catalytic</note>
    </ligand>
</feature>
<comment type="catalytic activity">
    <reaction evidence="13">
        <text>1D-myo-inositol 1,4-bisphosphate + H2O = 1D-myo-inositol 4-phosphate + phosphate</text>
        <dbReference type="Rhea" id="RHEA:15553"/>
        <dbReference type="ChEBI" id="CHEBI:15377"/>
        <dbReference type="ChEBI" id="CHEBI:43474"/>
        <dbReference type="ChEBI" id="CHEBI:58282"/>
        <dbReference type="ChEBI" id="CHEBI:58469"/>
        <dbReference type="EC" id="3.1.3.57"/>
    </reaction>
    <physiologicalReaction direction="left-to-right" evidence="13">
        <dbReference type="Rhea" id="RHEA:15554"/>
    </physiologicalReaction>
</comment>
<keyword evidence="4" id="KW-0997">Cell inner membrane</keyword>
<evidence type="ECO:0000256" key="16">
    <source>
        <dbReference type="ARBA" id="ARBA00044554"/>
    </source>
</evidence>
<comment type="catalytic activity">
    <reaction evidence="12">
        <text>1D-myo-inositol 1,3,4-trisphosphate + H2O = 1D-myo-inositol 3,4-bisphosphate + phosphate</text>
        <dbReference type="Rhea" id="RHEA:70319"/>
        <dbReference type="ChEBI" id="CHEBI:15377"/>
        <dbReference type="ChEBI" id="CHEBI:43474"/>
        <dbReference type="ChEBI" id="CHEBI:58414"/>
        <dbReference type="ChEBI" id="CHEBI:83241"/>
    </reaction>
    <physiologicalReaction direction="left-to-right" evidence="12">
        <dbReference type="Rhea" id="RHEA:70320"/>
    </physiologicalReaction>
</comment>
<evidence type="ECO:0000256" key="10">
    <source>
        <dbReference type="ARBA" id="ARBA00040342"/>
    </source>
</evidence>
<dbReference type="OMA" id="NTCYYAN"/>
<dbReference type="InterPro" id="IPR020583">
    <property type="entry name" value="Inositol_monoP_metal-BS"/>
</dbReference>
<feature type="binding site" evidence="17">
    <location>
        <position position="130"/>
    </location>
    <ligand>
        <name>Mg(2+)</name>
        <dbReference type="ChEBI" id="CHEBI:18420"/>
        <label>1</label>
        <note>catalytic</note>
    </ligand>
</feature>
<dbReference type="GO" id="GO:0000103">
    <property type="term" value="P:sulfate assimilation"/>
    <property type="evidence" value="ECO:0007669"/>
    <property type="project" value="TreeGrafter"/>
</dbReference>
<evidence type="ECO:0000256" key="6">
    <source>
        <dbReference type="ARBA" id="ARBA00022723"/>
    </source>
</evidence>
<dbReference type="EC" id="3.1.3.57" evidence="14"/>
<evidence type="ECO:0000256" key="14">
    <source>
        <dbReference type="ARBA" id="ARBA00044519"/>
    </source>
</evidence>
<evidence type="ECO:0000256" key="17">
    <source>
        <dbReference type="PIRSR" id="PIRSR600760-2"/>
    </source>
</evidence>
<accession>A0A5J4YXU3</accession>
<organism evidence="18 19">
    <name type="scientific">Porphyridium purpureum</name>
    <name type="common">Red alga</name>
    <name type="synonym">Porphyridium cruentum</name>
    <dbReference type="NCBI Taxonomy" id="35688"/>
    <lineage>
        <taxon>Eukaryota</taxon>
        <taxon>Rhodophyta</taxon>
        <taxon>Bangiophyceae</taxon>
        <taxon>Porphyridiales</taxon>
        <taxon>Porphyridiaceae</taxon>
        <taxon>Porphyridium</taxon>
    </lineage>
</organism>
<dbReference type="Gene3D" id="3.30.540.10">
    <property type="entry name" value="Fructose-1,6-Bisphosphatase, subunit A, domain 1"/>
    <property type="match status" value="1"/>
</dbReference>
<protein>
    <recommendedName>
        <fullName evidence="10">3'(2'),5'-bisphosphate nucleotidase 1</fullName>
        <ecNumber evidence="14">3.1.3.57</ecNumber>
        <ecNumber evidence="2">3.1.3.7</ecNumber>
    </recommendedName>
    <alternativeName>
        <fullName evidence="15">3'-phosphoadenosine 5'-phosphate phosphatase</fullName>
    </alternativeName>
    <alternativeName>
        <fullName evidence="11">Bisphosphate 3'-nucleotidase 1</fullName>
    </alternativeName>
    <alternativeName>
        <fullName evidence="16">Inositol-polyphosphate 1-phosphatase</fullName>
    </alternativeName>
</protein>
<dbReference type="PROSITE" id="PS00629">
    <property type="entry name" value="IMP_1"/>
    <property type="match status" value="1"/>
</dbReference>
<gene>
    <name evidence="18" type="ORF">FVE85_1925</name>
</gene>
<feature type="binding site" evidence="17">
    <location>
        <position position="127"/>
    </location>
    <ligand>
        <name>Mg(2+)</name>
        <dbReference type="ChEBI" id="CHEBI:18420"/>
        <label>1</label>
        <note>catalytic</note>
    </ligand>
</feature>
<keyword evidence="19" id="KW-1185">Reference proteome</keyword>
<evidence type="ECO:0000313" key="18">
    <source>
        <dbReference type="EMBL" id="KAA8495770.1"/>
    </source>
</evidence>
<dbReference type="PANTHER" id="PTHR43028:SF5">
    <property type="entry name" value="3'(2'),5'-BISPHOSPHATE NUCLEOTIDASE 1"/>
    <property type="match status" value="1"/>
</dbReference>
<dbReference type="EC" id="3.1.3.7" evidence="2"/>
<dbReference type="InterPro" id="IPR050725">
    <property type="entry name" value="CysQ/Inositol_MonoPase"/>
</dbReference>
<keyword evidence="6 17" id="KW-0479">Metal-binding</keyword>
<sequence>MRGSDGTSYIYISCSWHSYCIARLWAGTICGRMIFQAGDVEVDVLELVRIAEDAGKVILEIYSKDVDSWEQKIKADDSPLTVADLKANDLICTRLKELTPEFPIMSEELEQLPYEQRKSWSYYWCVDPLDGTKEFIKRNGDFTVNIALMHENHGVVGVVHTPVRDQTHYAASKLGAFVRKQADQPRPIKVESYAMSDPNLTLVCSASHLDPRTEEYMAQFTEPKTVSMGSSLKFLLVAEGAAHVYPRFAPTMEWDTAASQVIVEEAGGEVVVVETEKPLTYNRENLLNPYFICRGQCIA</sequence>
<evidence type="ECO:0000256" key="13">
    <source>
        <dbReference type="ARBA" id="ARBA00044478"/>
    </source>
</evidence>
<dbReference type="Pfam" id="PF00459">
    <property type="entry name" value="Inositol_P"/>
    <property type="match status" value="1"/>
</dbReference>
<dbReference type="InterPro" id="IPR020550">
    <property type="entry name" value="Inositol_monophosphatase_CS"/>
</dbReference>
<evidence type="ECO:0000256" key="11">
    <source>
        <dbReference type="ARBA" id="ARBA00041815"/>
    </source>
</evidence>
<dbReference type="CDD" id="cd01638">
    <property type="entry name" value="CysQ"/>
    <property type="match status" value="1"/>
</dbReference>
<feature type="binding site" evidence="17">
    <location>
        <position position="129"/>
    </location>
    <ligand>
        <name>Mg(2+)</name>
        <dbReference type="ChEBI" id="CHEBI:18420"/>
        <label>1</label>
        <note>catalytic</note>
    </ligand>
</feature>
<comment type="caution">
    <text evidence="18">The sequence shown here is derived from an EMBL/GenBank/DDBJ whole genome shotgun (WGS) entry which is preliminary data.</text>
</comment>
<evidence type="ECO:0000256" key="7">
    <source>
        <dbReference type="ARBA" id="ARBA00022801"/>
    </source>
</evidence>
<evidence type="ECO:0000256" key="5">
    <source>
        <dbReference type="ARBA" id="ARBA00022671"/>
    </source>
</evidence>
<evidence type="ECO:0000256" key="9">
    <source>
        <dbReference type="ARBA" id="ARBA00023136"/>
    </source>
</evidence>
<dbReference type="HAMAP" id="MF_02095">
    <property type="entry name" value="CysQ"/>
    <property type="match status" value="1"/>
</dbReference>
<dbReference type="PRINTS" id="PR00377">
    <property type="entry name" value="IMPHPHTASES"/>
</dbReference>
<keyword evidence="8 17" id="KW-0460">Magnesium</keyword>
<evidence type="ECO:0000256" key="1">
    <source>
        <dbReference type="ARBA" id="ARBA00005289"/>
    </source>
</evidence>
<dbReference type="InterPro" id="IPR000760">
    <property type="entry name" value="Inositol_monophosphatase-like"/>
</dbReference>
<dbReference type="GO" id="GO:0008441">
    <property type="term" value="F:3'(2'),5'-bisphosphate nucleotidase activity"/>
    <property type="evidence" value="ECO:0007669"/>
    <property type="project" value="UniProtKB-EC"/>
</dbReference>
<dbReference type="PROSITE" id="PS00630">
    <property type="entry name" value="IMP_2"/>
    <property type="match status" value="1"/>
</dbReference>
<evidence type="ECO:0000256" key="15">
    <source>
        <dbReference type="ARBA" id="ARBA00044544"/>
    </source>
</evidence>
<dbReference type="OrthoDB" id="10254945at2759"/>
<dbReference type="GO" id="GO:0000287">
    <property type="term" value="F:magnesium ion binding"/>
    <property type="evidence" value="ECO:0007669"/>
    <property type="project" value="InterPro"/>
</dbReference>
<dbReference type="GO" id="GO:0046854">
    <property type="term" value="P:phosphatidylinositol phosphate biosynthetic process"/>
    <property type="evidence" value="ECO:0007669"/>
    <property type="project" value="InterPro"/>
</dbReference>
<dbReference type="GO" id="GO:0004441">
    <property type="term" value="F:inositol-1,4-bisphosphate 1-phosphatase activity"/>
    <property type="evidence" value="ECO:0007669"/>
    <property type="project" value="UniProtKB-EC"/>
</dbReference>
<comment type="similarity">
    <text evidence="1">Belongs to the inositol monophosphatase superfamily. CysQ family.</text>
</comment>
<dbReference type="GO" id="GO:0050427">
    <property type="term" value="P:3'-phosphoadenosine 5'-phosphosulfate metabolic process"/>
    <property type="evidence" value="ECO:0007669"/>
    <property type="project" value="TreeGrafter"/>
</dbReference>
<keyword evidence="7" id="KW-0378">Hydrolase</keyword>